<evidence type="ECO:0000313" key="2">
    <source>
        <dbReference type="EMBL" id="KAF7337033.1"/>
    </source>
</evidence>
<evidence type="ECO:0000259" key="1">
    <source>
        <dbReference type="PROSITE" id="PS50011"/>
    </source>
</evidence>
<dbReference type="Pfam" id="PF07714">
    <property type="entry name" value="PK_Tyr_Ser-Thr"/>
    <property type="match status" value="1"/>
</dbReference>
<dbReference type="EMBL" id="JACAZI010000022">
    <property type="protein sequence ID" value="KAF7337033.1"/>
    <property type="molecule type" value="Genomic_DNA"/>
</dbReference>
<dbReference type="Gene3D" id="1.10.510.10">
    <property type="entry name" value="Transferase(Phosphotransferase) domain 1"/>
    <property type="match status" value="1"/>
</dbReference>
<dbReference type="PROSITE" id="PS50011">
    <property type="entry name" value="PROTEIN_KINASE_DOM"/>
    <property type="match status" value="1"/>
</dbReference>
<keyword evidence="2" id="KW-0418">Kinase</keyword>
<dbReference type="AlphaFoldDB" id="A0A8H7CIV8"/>
<feature type="domain" description="Protein kinase" evidence="1">
    <location>
        <begin position="58"/>
        <end position="331"/>
    </location>
</feature>
<dbReference type="SMART" id="SM00219">
    <property type="entry name" value="TyrKc"/>
    <property type="match status" value="1"/>
</dbReference>
<gene>
    <name evidence="2" type="ORF">MVEN_02140100</name>
</gene>
<dbReference type="GO" id="GO:0004674">
    <property type="term" value="F:protein serine/threonine kinase activity"/>
    <property type="evidence" value="ECO:0007669"/>
    <property type="project" value="TreeGrafter"/>
</dbReference>
<keyword evidence="3" id="KW-1185">Reference proteome</keyword>
<keyword evidence="2" id="KW-0808">Transferase</keyword>
<dbReference type="InterPro" id="IPR051681">
    <property type="entry name" value="Ser/Thr_Kinases-Pseudokinases"/>
</dbReference>
<dbReference type="InterPro" id="IPR011009">
    <property type="entry name" value="Kinase-like_dom_sf"/>
</dbReference>
<dbReference type="GO" id="GO:0005524">
    <property type="term" value="F:ATP binding"/>
    <property type="evidence" value="ECO:0007669"/>
    <property type="project" value="InterPro"/>
</dbReference>
<dbReference type="Proteomes" id="UP000620124">
    <property type="component" value="Unassembled WGS sequence"/>
</dbReference>
<protein>
    <submittedName>
        <fullName evidence="2">Serine/threonine-protein kinase PLK4</fullName>
    </submittedName>
</protein>
<dbReference type="GO" id="GO:0004713">
    <property type="term" value="F:protein tyrosine kinase activity"/>
    <property type="evidence" value="ECO:0007669"/>
    <property type="project" value="InterPro"/>
</dbReference>
<comment type="caution">
    <text evidence="2">The sequence shown here is derived from an EMBL/GenBank/DDBJ whole genome shotgun (WGS) entry which is preliminary data.</text>
</comment>
<proteinExistence type="predicted"/>
<dbReference type="InterPro" id="IPR020635">
    <property type="entry name" value="Tyr_kinase_cat_dom"/>
</dbReference>
<dbReference type="SUPFAM" id="SSF56112">
    <property type="entry name" value="Protein kinase-like (PK-like)"/>
    <property type="match status" value="1"/>
</dbReference>
<sequence length="331" mass="36784">MSAGNNSDDAFIAEIQRIRAEDFRLKEASNLFNGLKNLCQEASILHLLYERPSDKDLYVKVYDVPGTLSGNILRLQANLPWDLLSRHSAIQGDEISPIPLRNFDDDNDAEEDTADLVTQLPLVAFDERVHFAKPSKFRSEIPNLLKAKGLPHIVQLLGRTEDGRLVFPKLVIGERLAMATPSIAEFKRILLQLADALISLHSIGLIHRDLALRNILASSDYRTAYLCDLECCYGSSQCPEIADASARGLDLSVIPYSQKSDVYMFGQLMADFILCNVTRTRWQSILGGNWLPPAPFRSIVLACVAVEPSARPDMHQIKAMLQAIPVSDAAK</sequence>
<accession>A0A8H7CIV8</accession>
<dbReference type="PANTHER" id="PTHR44329">
    <property type="entry name" value="SERINE/THREONINE-PROTEIN KINASE TNNI3K-RELATED"/>
    <property type="match status" value="1"/>
</dbReference>
<evidence type="ECO:0000313" key="3">
    <source>
        <dbReference type="Proteomes" id="UP000620124"/>
    </source>
</evidence>
<dbReference type="InterPro" id="IPR001245">
    <property type="entry name" value="Ser-Thr/Tyr_kinase_cat_dom"/>
</dbReference>
<dbReference type="InterPro" id="IPR000719">
    <property type="entry name" value="Prot_kinase_dom"/>
</dbReference>
<organism evidence="2 3">
    <name type="scientific">Mycena venus</name>
    <dbReference type="NCBI Taxonomy" id="2733690"/>
    <lineage>
        <taxon>Eukaryota</taxon>
        <taxon>Fungi</taxon>
        <taxon>Dikarya</taxon>
        <taxon>Basidiomycota</taxon>
        <taxon>Agaricomycotina</taxon>
        <taxon>Agaricomycetes</taxon>
        <taxon>Agaricomycetidae</taxon>
        <taxon>Agaricales</taxon>
        <taxon>Marasmiineae</taxon>
        <taxon>Mycenaceae</taxon>
        <taxon>Mycena</taxon>
    </lineage>
</organism>
<name>A0A8H7CIV8_9AGAR</name>
<reference evidence="2" key="1">
    <citation type="submission" date="2020-05" db="EMBL/GenBank/DDBJ databases">
        <title>Mycena genomes resolve the evolution of fungal bioluminescence.</title>
        <authorList>
            <person name="Tsai I.J."/>
        </authorList>
    </citation>
    <scope>NUCLEOTIDE SEQUENCE</scope>
    <source>
        <strain evidence="2">CCC161011</strain>
    </source>
</reference>
<dbReference type="OrthoDB" id="1668230at2759"/>